<dbReference type="Pfam" id="PF08445">
    <property type="entry name" value="FR47"/>
    <property type="match status" value="1"/>
</dbReference>
<organism evidence="2 3">
    <name type="scientific">Nocardioides eburneus</name>
    <dbReference type="NCBI Taxonomy" id="3231482"/>
    <lineage>
        <taxon>Bacteria</taxon>
        <taxon>Bacillati</taxon>
        <taxon>Actinomycetota</taxon>
        <taxon>Actinomycetes</taxon>
        <taxon>Propionibacteriales</taxon>
        <taxon>Nocardioidaceae</taxon>
        <taxon>Nocardioides</taxon>
    </lineage>
</organism>
<dbReference type="InterPro" id="IPR052523">
    <property type="entry name" value="Trichothecene_AcTrans"/>
</dbReference>
<dbReference type="PANTHER" id="PTHR42791">
    <property type="entry name" value="GNAT FAMILY ACETYLTRANSFERASE"/>
    <property type="match status" value="1"/>
</dbReference>
<gene>
    <name evidence="2" type="ORF">AB3X52_12215</name>
</gene>
<evidence type="ECO:0000313" key="3">
    <source>
        <dbReference type="Proteomes" id="UP001556631"/>
    </source>
</evidence>
<dbReference type="PANTHER" id="PTHR42791:SF1">
    <property type="entry name" value="N-ACETYLTRANSFERASE DOMAIN-CONTAINING PROTEIN"/>
    <property type="match status" value="1"/>
</dbReference>
<dbReference type="PROSITE" id="PS51186">
    <property type="entry name" value="GNAT"/>
    <property type="match status" value="1"/>
</dbReference>
<feature type="domain" description="N-acetyltransferase" evidence="1">
    <location>
        <begin position="117"/>
        <end position="246"/>
    </location>
</feature>
<keyword evidence="3" id="KW-1185">Reference proteome</keyword>
<accession>A0ABV3SZL2</accession>
<evidence type="ECO:0000259" key="1">
    <source>
        <dbReference type="PROSITE" id="PS51186"/>
    </source>
</evidence>
<protein>
    <submittedName>
        <fullName evidence="2">GNAT family N-acetyltransferase</fullName>
    </submittedName>
</protein>
<dbReference type="Gene3D" id="3.40.630.30">
    <property type="match status" value="1"/>
</dbReference>
<name>A0ABV3SZL2_9ACTN</name>
<comment type="caution">
    <text evidence="2">The sequence shown here is derived from an EMBL/GenBank/DDBJ whole genome shotgun (WGS) entry which is preliminary data.</text>
</comment>
<dbReference type="InterPro" id="IPR013653">
    <property type="entry name" value="GCN5-like_dom"/>
</dbReference>
<dbReference type="EMBL" id="JBFPJR010000020">
    <property type="protein sequence ID" value="MEX0428386.1"/>
    <property type="molecule type" value="Genomic_DNA"/>
</dbReference>
<dbReference type="InterPro" id="IPR000182">
    <property type="entry name" value="GNAT_dom"/>
</dbReference>
<dbReference type="SUPFAM" id="SSF55729">
    <property type="entry name" value="Acyl-CoA N-acyltransferases (Nat)"/>
    <property type="match status" value="1"/>
</dbReference>
<reference evidence="2 3" key="1">
    <citation type="submission" date="2024-07" db="EMBL/GenBank/DDBJ databases">
        <authorList>
            <person name="Lee S."/>
            <person name="Kang M."/>
        </authorList>
    </citation>
    <scope>NUCLEOTIDE SEQUENCE [LARGE SCALE GENOMIC DNA]</scope>
    <source>
        <strain evidence="2 3">DS6</strain>
    </source>
</reference>
<dbReference type="Proteomes" id="UP001556631">
    <property type="component" value="Unassembled WGS sequence"/>
</dbReference>
<evidence type="ECO:0000313" key="2">
    <source>
        <dbReference type="EMBL" id="MEX0428386.1"/>
    </source>
</evidence>
<dbReference type="CDD" id="cd04301">
    <property type="entry name" value="NAT_SF"/>
    <property type="match status" value="1"/>
</dbReference>
<proteinExistence type="predicted"/>
<dbReference type="InterPro" id="IPR016181">
    <property type="entry name" value="Acyl_CoA_acyltransferase"/>
</dbReference>
<dbReference type="RefSeq" id="WP_367994358.1">
    <property type="nucleotide sequence ID" value="NZ_JBFPJR010000020.1"/>
</dbReference>
<sequence>MRTVTIDPQAHARDTASDTALDNPVWHSLVGPHAHLAEGADVGAGLARRYRSDISVFGALADPQDPQAWADLAALVGPGGEVLITGDDVPAPAGWSVGGGTGVQMLATDRVEADLDPELVVLGSADVDDMVDLVSRTKPGPFRSGTPLMGTYLGLRREGRLIALAGERMHPEGWTEISAVATDPDHRRQGLAARLVRSVVAGVRARGERAFLHAASENLGAIRVYRALGFEERRVMTFRGVRAPQG</sequence>